<keyword evidence="3" id="KW-1185">Reference proteome</keyword>
<evidence type="ECO:0000313" key="3">
    <source>
        <dbReference type="Proteomes" id="UP001152622"/>
    </source>
</evidence>
<gene>
    <name evidence="2" type="ORF">SKAU_G00105850</name>
</gene>
<sequence>MEGEDKEDSSGKQLAGTVEQQARGSTFQPKERTARPPLWSRGPPRGGSVTIPSAEPPEVTGPRTQKSPPQLAPEARPCAARTKRIPGPQPGPASHAAPVRWTDITGTSNAGADRGKESHPSACPPLPGAC</sequence>
<dbReference type="AlphaFoldDB" id="A0A9Q1FZQ0"/>
<feature type="compositionally biased region" description="Polar residues" evidence="1">
    <location>
        <begin position="18"/>
        <end position="28"/>
    </location>
</feature>
<comment type="caution">
    <text evidence="2">The sequence shown here is derived from an EMBL/GenBank/DDBJ whole genome shotgun (WGS) entry which is preliminary data.</text>
</comment>
<proteinExistence type="predicted"/>
<evidence type="ECO:0000313" key="2">
    <source>
        <dbReference type="EMBL" id="KAJ8370557.1"/>
    </source>
</evidence>
<accession>A0A9Q1FZQ0</accession>
<protein>
    <submittedName>
        <fullName evidence="2">Uncharacterized protein</fullName>
    </submittedName>
</protein>
<dbReference type="Proteomes" id="UP001152622">
    <property type="component" value="Chromosome 3"/>
</dbReference>
<evidence type="ECO:0000256" key="1">
    <source>
        <dbReference type="SAM" id="MobiDB-lite"/>
    </source>
</evidence>
<organism evidence="2 3">
    <name type="scientific">Synaphobranchus kaupii</name>
    <name type="common">Kaup's arrowtooth eel</name>
    <dbReference type="NCBI Taxonomy" id="118154"/>
    <lineage>
        <taxon>Eukaryota</taxon>
        <taxon>Metazoa</taxon>
        <taxon>Chordata</taxon>
        <taxon>Craniata</taxon>
        <taxon>Vertebrata</taxon>
        <taxon>Euteleostomi</taxon>
        <taxon>Actinopterygii</taxon>
        <taxon>Neopterygii</taxon>
        <taxon>Teleostei</taxon>
        <taxon>Anguilliformes</taxon>
        <taxon>Synaphobranchidae</taxon>
        <taxon>Synaphobranchus</taxon>
    </lineage>
</organism>
<dbReference type="EMBL" id="JAINUF010000003">
    <property type="protein sequence ID" value="KAJ8370557.1"/>
    <property type="molecule type" value="Genomic_DNA"/>
</dbReference>
<name>A0A9Q1FZQ0_SYNKA</name>
<reference evidence="2" key="1">
    <citation type="journal article" date="2023" name="Science">
        <title>Genome structures resolve the early diversification of teleost fishes.</title>
        <authorList>
            <person name="Parey E."/>
            <person name="Louis A."/>
            <person name="Montfort J."/>
            <person name="Bouchez O."/>
            <person name="Roques C."/>
            <person name="Iampietro C."/>
            <person name="Lluch J."/>
            <person name="Castinel A."/>
            <person name="Donnadieu C."/>
            <person name="Desvignes T."/>
            <person name="Floi Bucao C."/>
            <person name="Jouanno E."/>
            <person name="Wen M."/>
            <person name="Mejri S."/>
            <person name="Dirks R."/>
            <person name="Jansen H."/>
            <person name="Henkel C."/>
            <person name="Chen W.J."/>
            <person name="Zahm M."/>
            <person name="Cabau C."/>
            <person name="Klopp C."/>
            <person name="Thompson A.W."/>
            <person name="Robinson-Rechavi M."/>
            <person name="Braasch I."/>
            <person name="Lecointre G."/>
            <person name="Bobe J."/>
            <person name="Postlethwait J.H."/>
            <person name="Berthelot C."/>
            <person name="Roest Crollius H."/>
            <person name="Guiguen Y."/>
        </authorList>
    </citation>
    <scope>NUCLEOTIDE SEQUENCE</scope>
    <source>
        <strain evidence="2">WJC10195</strain>
    </source>
</reference>
<feature type="region of interest" description="Disordered" evidence="1">
    <location>
        <begin position="1"/>
        <end position="130"/>
    </location>
</feature>